<name>A0A420WZR3_9GAMM</name>
<evidence type="ECO:0000259" key="1">
    <source>
        <dbReference type="Pfam" id="PF02464"/>
    </source>
</evidence>
<dbReference type="InterPro" id="IPR008136">
    <property type="entry name" value="CinA_C"/>
</dbReference>
<feature type="domain" description="CinA C-terminal" evidence="1">
    <location>
        <begin position="8"/>
        <end position="158"/>
    </location>
</feature>
<organism evidence="2 3">
    <name type="scientific">Kushneria sinocarnis</name>
    <dbReference type="NCBI Taxonomy" id="595502"/>
    <lineage>
        <taxon>Bacteria</taxon>
        <taxon>Pseudomonadati</taxon>
        <taxon>Pseudomonadota</taxon>
        <taxon>Gammaproteobacteria</taxon>
        <taxon>Oceanospirillales</taxon>
        <taxon>Halomonadaceae</taxon>
        <taxon>Kushneria</taxon>
    </lineage>
</organism>
<reference evidence="2 3" key="1">
    <citation type="submission" date="2018-10" db="EMBL/GenBank/DDBJ databases">
        <title>Genomic Encyclopedia of Type Strains, Phase IV (KMG-IV): sequencing the most valuable type-strain genomes for metagenomic binning, comparative biology and taxonomic classification.</title>
        <authorList>
            <person name="Goeker M."/>
        </authorList>
    </citation>
    <scope>NUCLEOTIDE SEQUENCE [LARGE SCALE GENOMIC DNA]</scope>
    <source>
        <strain evidence="2 3">DSM 23229</strain>
    </source>
</reference>
<dbReference type="RefSeq" id="WP_121171422.1">
    <property type="nucleotide sequence ID" value="NZ_RBIN01000002.1"/>
</dbReference>
<dbReference type="AlphaFoldDB" id="A0A420WZR3"/>
<gene>
    <name evidence="2" type="ORF">C7446_0762</name>
</gene>
<dbReference type="NCBIfam" id="TIGR00199">
    <property type="entry name" value="PncC_domain"/>
    <property type="match status" value="1"/>
</dbReference>
<sequence length="164" mass="16762">MTDETIRSLAVTLGEQCRRHDCHVVTAESCTGGGVAEAITAVAGSSGWFGTGYVTYSNAAKQQLLGVSAASLERFGAVSEAVVREMVAGACAASGAELGVAISGIAGPEGGSDDKPVGTVWLAWQDGTEARAECHCFAGDRDEVRRAAVIRALEGMSALLEARG</sequence>
<accession>A0A420WZR3</accession>
<dbReference type="InterPro" id="IPR036653">
    <property type="entry name" value="CinA-like_C"/>
</dbReference>
<evidence type="ECO:0000313" key="2">
    <source>
        <dbReference type="EMBL" id="RKR06764.1"/>
    </source>
</evidence>
<dbReference type="Proteomes" id="UP000281975">
    <property type="component" value="Unassembled WGS sequence"/>
</dbReference>
<dbReference type="EMBL" id="RBIN01000002">
    <property type="protein sequence ID" value="RKR06764.1"/>
    <property type="molecule type" value="Genomic_DNA"/>
</dbReference>
<comment type="caution">
    <text evidence="2">The sequence shown here is derived from an EMBL/GenBank/DDBJ whole genome shotgun (WGS) entry which is preliminary data.</text>
</comment>
<keyword evidence="3" id="KW-1185">Reference proteome</keyword>
<proteinExistence type="predicted"/>
<dbReference type="Pfam" id="PF02464">
    <property type="entry name" value="CinA"/>
    <property type="match status" value="1"/>
</dbReference>
<dbReference type="SUPFAM" id="SSF142433">
    <property type="entry name" value="CinA-like"/>
    <property type="match status" value="1"/>
</dbReference>
<dbReference type="OrthoDB" id="9801454at2"/>
<dbReference type="Gene3D" id="3.90.950.20">
    <property type="entry name" value="CinA-like"/>
    <property type="match status" value="1"/>
</dbReference>
<protein>
    <submittedName>
        <fullName evidence="2">Nicotinamide-nucleotide amidase</fullName>
    </submittedName>
</protein>
<evidence type="ECO:0000313" key="3">
    <source>
        <dbReference type="Proteomes" id="UP000281975"/>
    </source>
</evidence>